<evidence type="ECO:0000313" key="3">
    <source>
        <dbReference type="EMBL" id="KAF0718154.1"/>
    </source>
</evidence>
<reference evidence="4 5" key="1">
    <citation type="submission" date="2019-03" db="EMBL/GenBank/DDBJ databases">
        <authorList>
            <person name="Gaulin E."/>
            <person name="Dumas B."/>
        </authorList>
    </citation>
    <scope>NUCLEOTIDE SEQUENCE [LARGE SCALE GENOMIC DNA]</scope>
    <source>
        <strain evidence="4">CBS 568.67</strain>
    </source>
</reference>
<dbReference type="Pfam" id="PF07714">
    <property type="entry name" value="PK_Tyr_Ser-Thr"/>
    <property type="match status" value="1"/>
</dbReference>
<dbReference type="EMBL" id="CAADRA010000176">
    <property type="protein sequence ID" value="VFT79072.1"/>
    <property type="molecule type" value="Genomic_DNA"/>
</dbReference>
<keyword evidence="5" id="KW-1185">Reference proteome</keyword>
<dbReference type="InterPro" id="IPR011009">
    <property type="entry name" value="Kinase-like_dom_sf"/>
</dbReference>
<organism evidence="4 5">
    <name type="scientific">Aphanomyces stellatus</name>
    <dbReference type="NCBI Taxonomy" id="120398"/>
    <lineage>
        <taxon>Eukaryota</taxon>
        <taxon>Sar</taxon>
        <taxon>Stramenopiles</taxon>
        <taxon>Oomycota</taxon>
        <taxon>Saprolegniomycetes</taxon>
        <taxon>Saprolegniales</taxon>
        <taxon>Verrucalvaceae</taxon>
        <taxon>Aphanomyces</taxon>
    </lineage>
</organism>
<dbReference type="Gene3D" id="1.10.510.10">
    <property type="entry name" value="Transferase(Phosphotransferase) domain 1"/>
    <property type="match status" value="1"/>
</dbReference>
<dbReference type="Proteomes" id="UP000332933">
    <property type="component" value="Unassembled WGS sequence"/>
</dbReference>
<dbReference type="GO" id="GO:0005524">
    <property type="term" value="F:ATP binding"/>
    <property type="evidence" value="ECO:0007669"/>
    <property type="project" value="InterPro"/>
</dbReference>
<dbReference type="SUPFAM" id="SSF56112">
    <property type="entry name" value="Protein kinase-like (PK-like)"/>
    <property type="match status" value="1"/>
</dbReference>
<evidence type="ECO:0000313" key="4">
    <source>
        <dbReference type="EMBL" id="VFT79072.1"/>
    </source>
</evidence>
<evidence type="ECO:0000256" key="1">
    <source>
        <dbReference type="SAM" id="MobiDB-lite"/>
    </source>
</evidence>
<dbReference type="PANTHER" id="PTHR44329:SF214">
    <property type="entry name" value="PROTEIN KINASE DOMAIN-CONTAINING PROTEIN"/>
    <property type="match status" value="1"/>
</dbReference>
<proteinExistence type="predicted"/>
<dbReference type="PROSITE" id="PS50011">
    <property type="entry name" value="PROTEIN_KINASE_DOM"/>
    <property type="match status" value="1"/>
</dbReference>
<dbReference type="InterPro" id="IPR051681">
    <property type="entry name" value="Ser/Thr_Kinases-Pseudokinases"/>
</dbReference>
<name>A0A485K7G0_9STRA</name>
<evidence type="ECO:0000313" key="5">
    <source>
        <dbReference type="Proteomes" id="UP000332933"/>
    </source>
</evidence>
<dbReference type="GO" id="GO:0004674">
    <property type="term" value="F:protein serine/threonine kinase activity"/>
    <property type="evidence" value="ECO:0007669"/>
    <property type="project" value="TreeGrafter"/>
</dbReference>
<accession>A0A485K7G0</accession>
<dbReference type="InterPro" id="IPR001245">
    <property type="entry name" value="Ser-Thr/Tyr_kinase_cat_dom"/>
</dbReference>
<protein>
    <submittedName>
        <fullName evidence="4">Aste57867_1865 protein</fullName>
    </submittedName>
</protein>
<dbReference type="InterPro" id="IPR000719">
    <property type="entry name" value="Prot_kinase_dom"/>
</dbReference>
<dbReference type="Gene3D" id="3.30.200.20">
    <property type="entry name" value="Phosphorylase Kinase, domain 1"/>
    <property type="match status" value="1"/>
</dbReference>
<gene>
    <name evidence="4" type="primary">Aste57867_1865</name>
    <name evidence="3" type="ORF">As57867_001863</name>
    <name evidence="4" type="ORF">ASTE57867_1865</name>
</gene>
<feature type="region of interest" description="Disordered" evidence="1">
    <location>
        <begin position="1"/>
        <end position="52"/>
    </location>
</feature>
<sequence>MGCASSTEAAHAPQYRPTTPRRPTTPHYNPHAIYSPPRGLNQGYAVAPPTRQKESSVYAFAPQSLGMSHDDSNVDWSQYRALEPYKGTYWVDHDDLTVIRPIPCNYMKTQMGNLHGQPVLIKSLDLSKSTDEIAKSRKLLVSEITSMVRIDHPNIVKFVGFNLSPDRGLVCISEYLDNKTLRVLLDTPKLAAQLTWAAEKIRYAIDICAALAYMHNLKPTLIHRNVKASKVLLTDGRGHAKLSGFGVSRIRTFEDEMTGKIGDIEWSAPELLIDGEDYTEKVDVYSFGVLLTELDTCAMPFADEKAHMLGTDFTNRIATGALRPKLSSTCPPVIARVVRSCLQQDPLLRPSSDKVMEMLKQAKSQLNTSAVPY</sequence>
<dbReference type="AlphaFoldDB" id="A0A485K7G0"/>
<dbReference type="EMBL" id="VJMH01000176">
    <property type="protein sequence ID" value="KAF0718154.1"/>
    <property type="molecule type" value="Genomic_DNA"/>
</dbReference>
<evidence type="ECO:0000259" key="2">
    <source>
        <dbReference type="PROSITE" id="PS50011"/>
    </source>
</evidence>
<feature type="domain" description="Protein kinase" evidence="2">
    <location>
        <begin position="96"/>
        <end position="373"/>
    </location>
</feature>
<feature type="compositionally biased region" description="Low complexity" evidence="1">
    <location>
        <begin position="16"/>
        <end position="26"/>
    </location>
</feature>
<dbReference type="OrthoDB" id="4062651at2759"/>
<dbReference type="PANTHER" id="PTHR44329">
    <property type="entry name" value="SERINE/THREONINE-PROTEIN KINASE TNNI3K-RELATED"/>
    <property type="match status" value="1"/>
</dbReference>
<reference evidence="3" key="2">
    <citation type="submission" date="2019-06" db="EMBL/GenBank/DDBJ databases">
        <title>Genomics analysis of Aphanomyces spp. identifies a new class of oomycete effector associated with host adaptation.</title>
        <authorList>
            <person name="Gaulin E."/>
        </authorList>
    </citation>
    <scope>NUCLEOTIDE SEQUENCE</scope>
    <source>
        <strain evidence="3">CBS 578.67</strain>
    </source>
</reference>